<dbReference type="GO" id="GO:0016491">
    <property type="term" value="F:oxidoreductase activity"/>
    <property type="evidence" value="ECO:0007669"/>
    <property type="project" value="UniProtKB-KW"/>
</dbReference>
<feature type="domain" description="FAD/NAD(P)-binding" evidence="3">
    <location>
        <begin position="11"/>
        <end position="294"/>
    </location>
</feature>
<dbReference type="InterPro" id="IPR036188">
    <property type="entry name" value="FAD/NAD-bd_sf"/>
</dbReference>
<keyword evidence="2" id="KW-0560">Oxidoreductase</keyword>
<evidence type="ECO:0000259" key="3">
    <source>
        <dbReference type="Pfam" id="PF07992"/>
    </source>
</evidence>
<reference evidence="4" key="1">
    <citation type="journal article" date="2020" name="mSystems">
        <title>Genome- and Community-Level Interaction Insights into Carbon Utilization and Element Cycling Functions of Hydrothermarchaeota in Hydrothermal Sediment.</title>
        <authorList>
            <person name="Zhou Z."/>
            <person name="Liu Y."/>
            <person name="Xu W."/>
            <person name="Pan J."/>
            <person name="Luo Z.H."/>
            <person name="Li M."/>
        </authorList>
    </citation>
    <scope>NUCLEOTIDE SEQUENCE [LARGE SCALE GENOMIC DNA]</scope>
    <source>
        <strain evidence="4">SpSt-1019</strain>
    </source>
</reference>
<dbReference type="Pfam" id="PF07992">
    <property type="entry name" value="Pyr_redox_2"/>
    <property type="match status" value="1"/>
</dbReference>
<dbReference type="PANTHER" id="PTHR48105">
    <property type="entry name" value="THIOREDOXIN REDUCTASE 1-RELATED-RELATED"/>
    <property type="match status" value="1"/>
</dbReference>
<dbReference type="EMBL" id="DRUY01000253">
    <property type="protein sequence ID" value="HHI66379.1"/>
    <property type="molecule type" value="Genomic_DNA"/>
</dbReference>
<proteinExistence type="predicted"/>
<evidence type="ECO:0000313" key="4">
    <source>
        <dbReference type="EMBL" id="HHI66379.1"/>
    </source>
</evidence>
<evidence type="ECO:0000256" key="1">
    <source>
        <dbReference type="ARBA" id="ARBA00022630"/>
    </source>
</evidence>
<name>A0A7C5KCW4_9BACT</name>
<protein>
    <recommendedName>
        <fullName evidence="3">FAD/NAD(P)-binding domain-containing protein</fullName>
    </recommendedName>
</protein>
<dbReference type="InterPro" id="IPR050097">
    <property type="entry name" value="Ferredoxin-NADP_redctase_2"/>
</dbReference>
<dbReference type="AlphaFoldDB" id="A0A7C5KCW4"/>
<dbReference type="SUPFAM" id="SSF51905">
    <property type="entry name" value="FAD/NAD(P)-binding domain"/>
    <property type="match status" value="1"/>
</dbReference>
<gene>
    <name evidence="4" type="ORF">ENL70_07530</name>
</gene>
<sequence>MTAWRYVPLRYDVIILGAGPAGLSAAVYASRANLSTLVLGLPDGSRASWAHKIENYLGFPEGISGKEFKERSVAQAKKFGASIVEEEVIAANFSENGGFYVETNRENRFEGDFLVLAMGLSVKPSGIKNEVEYIGKGVSYCSTCDGFFYKDRPVVVIGNKDLAAKEALDLVPFASKITVVSHDKKFDMSENFINKLKLNNVNLVTGKVLEVVGDNEKVSGILLDNNEIIASDGVFFALGNMGSIDIARFLGLEIDEKTKAVIVDRSMKTNIPGIYAAGDCTGEPYQVSTAVGEGAIAALGIIHEIRNRKDRK</sequence>
<dbReference type="InterPro" id="IPR023753">
    <property type="entry name" value="FAD/NAD-binding_dom"/>
</dbReference>
<organism evidence="4">
    <name type="scientific">Thermodesulfobium narugense</name>
    <dbReference type="NCBI Taxonomy" id="184064"/>
    <lineage>
        <taxon>Bacteria</taxon>
        <taxon>Pseudomonadati</taxon>
        <taxon>Thermodesulfobiota</taxon>
        <taxon>Thermodesulfobiia</taxon>
        <taxon>Thermodesulfobiales</taxon>
        <taxon>Thermodesulfobiaceae</taxon>
        <taxon>Thermodesulfobium</taxon>
    </lineage>
</organism>
<evidence type="ECO:0000256" key="2">
    <source>
        <dbReference type="ARBA" id="ARBA00023002"/>
    </source>
</evidence>
<keyword evidence="1" id="KW-0285">Flavoprotein</keyword>
<comment type="caution">
    <text evidence="4">The sequence shown here is derived from an EMBL/GenBank/DDBJ whole genome shotgun (WGS) entry which is preliminary data.</text>
</comment>
<dbReference type="PRINTS" id="PR00368">
    <property type="entry name" value="FADPNR"/>
</dbReference>
<dbReference type="PRINTS" id="PR00469">
    <property type="entry name" value="PNDRDTASEII"/>
</dbReference>
<accession>A0A7C5KCW4</accession>
<dbReference type="Gene3D" id="3.50.50.60">
    <property type="entry name" value="FAD/NAD(P)-binding domain"/>
    <property type="match status" value="2"/>
</dbReference>